<evidence type="ECO:0000256" key="3">
    <source>
        <dbReference type="ARBA" id="ARBA00023015"/>
    </source>
</evidence>
<evidence type="ECO:0000259" key="10">
    <source>
        <dbReference type="PROSITE" id="PS51806"/>
    </source>
</evidence>
<evidence type="ECO:0000313" key="12">
    <source>
        <dbReference type="EnsemblPlants" id="Zm00001eb147220_P006"/>
    </source>
</evidence>
<dbReference type="EnsemblPlants" id="Zm00001eb147220_T006">
    <property type="protein sequence ID" value="Zm00001eb147220_P006"/>
    <property type="gene ID" value="Zm00001eb147220"/>
</dbReference>
<name>A0A1D6N6N8_MAIZE</name>
<evidence type="ECO:0000256" key="2">
    <source>
        <dbReference type="ARBA" id="ARBA00007163"/>
    </source>
</evidence>
<evidence type="ECO:0000256" key="6">
    <source>
        <dbReference type="ARBA" id="ARBA00023242"/>
    </source>
</evidence>
<comment type="subcellular location">
    <subcellularLocation>
        <location evidence="1">Nucleus</location>
    </subcellularLocation>
</comment>
<dbReference type="SUPFAM" id="SSF57959">
    <property type="entry name" value="Leucine zipper domain"/>
    <property type="match status" value="1"/>
</dbReference>
<dbReference type="EMBL" id="CM007649">
    <property type="protein sequence ID" value="ONM36264.1"/>
    <property type="molecule type" value="Genomic_DNA"/>
</dbReference>
<dbReference type="Gramene" id="Zm00001eb147220_T006">
    <property type="protein sequence ID" value="Zm00001eb147220_P006"/>
    <property type="gene ID" value="Zm00001eb147220"/>
</dbReference>
<accession>A0A1D6N6N8</accession>
<dbReference type="PANTHER" id="PTHR45693:SF9">
    <property type="entry name" value="TRANSCRIPTION FACTOR TGA9"/>
    <property type="match status" value="1"/>
</dbReference>
<dbReference type="GO" id="GO:0043565">
    <property type="term" value="F:sequence-specific DNA binding"/>
    <property type="evidence" value="ECO:0007669"/>
    <property type="project" value="InterPro"/>
</dbReference>
<dbReference type="FunFam" id="1.20.5.170:FF:000019">
    <property type="entry name" value="BZIP family transcription factor"/>
    <property type="match status" value="1"/>
</dbReference>
<evidence type="ECO:0000256" key="8">
    <source>
        <dbReference type="SAM" id="MobiDB-lite"/>
    </source>
</evidence>
<dbReference type="PANTHER" id="PTHR45693">
    <property type="entry name" value="TRANSCRIPTION FACTOR TGA9"/>
    <property type="match status" value="1"/>
</dbReference>
<feature type="coiled-coil region" evidence="7">
    <location>
        <begin position="194"/>
        <end position="221"/>
    </location>
</feature>
<evidence type="ECO:0000256" key="4">
    <source>
        <dbReference type="ARBA" id="ARBA00023125"/>
    </source>
</evidence>
<dbReference type="ExpressionAtlas" id="A0A1D6N6N8">
    <property type="expression patterns" value="baseline and differential"/>
</dbReference>
<dbReference type="AlphaFoldDB" id="A0A1D6N6N8"/>
<dbReference type="InterPro" id="IPR046347">
    <property type="entry name" value="bZIP_sf"/>
</dbReference>
<keyword evidence="13" id="KW-1185">Reference proteome</keyword>
<dbReference type="Gene3D" id="1.20.5.170">
    <property type="match status" value="1"/>
</dbReference>
<feature type="region of interest" description="Disordered" evidence="8">
    <location>
        <begin position="83"/>
        <end position="112"/>
    </location>
</feature>
<keyword evidence="5" id="KW-0804">Transcription</keyword>
<evidence type="ECO:0000256" key="5">
    <source>
        <dbReference type="ARBA" id="ARBA00023163"/>
    </source>
</evidence>
<proteinExistence type="inferred from homology"/>
<dbReference type="SMART" id="SM00338">
    <property type="entry name" value="BRLZ"/>
    <property type="match status" value="1"/>
</dbReference>
<reference evidence="11 13" key="1">
    <citation type="submission" date="2015-12" db="EMBL/GenBank/DDBJ databases">
        <title>Update maize B73 reference genome by single molecule sequencing technologies.</title>
        <authorList>
            <consortium name="Maize Genome Sequencing Project"/>
            <person name="Ware D."/>
        </authorList>
    </citation>
    <scope>NUCLEOTIDE SEQUENCE [LARGE SCALE GENOMIC DNA]</scope>
    <source>
        <strain evidence="13">cv. B73</strain>
        <tissue evidence="11">Seedling</tissue>
    </source>
</reference>
<evidence type="ECO:0000256" key="7">
    <source>
        <dbReference type="SAM" id="Coils"/>
    </source>
</evidence>
<keyword evidence="3" id="KW-0805">Transcription regulation</keyword>
<dbReference type="PROSITE" id="PS50217">
    <property type="entry name" value="BZIP"/>
    <property type="match status" value="1"/>
</dbReference>
<evidence type="ECO:0000313" key="13">
    <source>
        <dbReference type="Proteomes" id="UP000007305"/>
    </source>
</evidence>
<evidence type="ECO:0000256" key="1">
    <source>
        <dbReference type="ARBA" id="ARBA00004123"/>
    </source>
</evidence>
<dbReference type="Pfam" id="PF00170">
    <property type="entry name" value="bZIP_1"/>
    <property type="match status" value="1"/>
</dbReference>
<keyword evidence="7" id="KW-0175">Coiled coil</keyword>
<feature type="domain" description="BZIP" evidence="9">
    <location>
        <begin position="173"/>
        <end position="217"/>
    </location>
</feature>
<dbReference type="OrthoDB" id="2015618at2759"/>
<keyword evidence="6" id="KW-0539">Nucleus</keyword>
<evidence type="ECO:0000259" key="9">
    <source>
        <dbReference type="PROSITE" id="PS50217"/>
    </source>
</evidence>
<reference evidence="12" key="2">
    <citation type="submission" date="2019-07" db="EMBL/GenBank/DDBJ databases">
        <authorList>
            <person name="Seetharam A."/>
            <person name="Woodhouse M."/>
            <person name="Cannon E."/>
        </authorList>
    </citation>
    <scope>NUCLEOTIDE SEQUENCE [LARGE SCALE GENOMIC DNA]</scope>
    <source>
        <strain evidence="12">cv. B73</strain>
    </source>
</reference>
<dbReference type="Pfam" id="PF14144">
    <property type="entry name" value="DOG1"/>
    <property type="match status" value="1"/>
</dbReference>
<dbReference type="PROSITE" id="PS00036">
    <property type="entry name" value="BZIP_BASIC"/>
    <property type="match status" value="1"/>
</dbReference>
<gene>
    <name evidence="12" type="primary">LOC541670</name>
    <name evidence="11" type="ORF">ZEAMMB73_Zm00001d042777</name>
</gene>
<dbReference type="GO" id="GO:0003700">
    <property type="term" value="F:DNA-binding transcription factor activity"/>
    <property type="evidence" value="ECO:0007669"/>
    <property type="project" value="InterPro"/>
</dbReference>
<keyword evidence="4" id="KW-0238">DNA-binding</keyword>
<dbReference type="PROSITE" id="PS51806">
    <property type="entry name" value="DOG1"/>
    <property type="match status" value="1"/>
</dbReference>
<protein>
    <submittedName>
        <fullName evidence="11">Basic leucine zipper protein</fullName>
    </submittedName>
</protein>
<comment type="similarity">
    <text evidence="2">Belongs to the bZIP family.</text>
</comment>
<reference evidence="12" key="3">
    <citation type="submission" date="2021-05" db="UniProtKB">
        <authorList>
            <consortium name="EnsemblPlants"/>
        </authorList>
    </citation>
    <scope>IDENTIFICATION</scope>
    <source>
        <strain evidence="12">cv. B73</strain>
    </source>
</reference>
<dbReference type="GO" id="GO:0006351">
    <property type="term" value="P:DNA-templated transcription"/>
    <property type="evidence" value="ECO:0007669"/>
    <property type="project" value="InterPro"/>
</dbReference>
<dbReference type="InterPro" id="IPR025422">
    <property type="entry name" value="TGA_domain"/>
</dbReference>
<sequence>MVSVRYCLGRDFQPAAASAAYFGFGELEEALIHGGGAASAGGGVDPGVIIKNDVAQAKSAAGYLAGAGTGRPPTLEIFPSWPMRHQQQLHSGNSQSVGSTGTDSSSAQNTMSQMELVSPASSAPRQEVMMVTTDDYSYKPGLAAAPAAAAPPSFQQHHPLPLQLHGGEGGGDHDKTERRLAQNREAARKSRLRKKAYVQQLETSRIRLQQVEHELQRARSQGLFVGGCSAAGDMSSGAAMFDMEYARWLDDDTKRLAELRGGLQAHLLDGNLGLIVEECMQHYDELFQLKAALARSDVFHLLTGSWATPAERCFFWMGGFRPSELLKILIPQLDPLTEQQLLGICNLQQSSEQAEEALAQGLHQLHQSLADTVAAGTLNDGAAAPNYMNIMAVALEKLASLENFYQQADNLRHQTLHQMRRILTTRQAARCFLSIGEYYSRLRALSNLWASRPRDNFIGTESLSPTATELQALHHQQQNQFAGF</sequence>
<dbReference type="GO" id="GO:0005634">
    <property type="term" value="C:nucleus"/>
    <property type="evidence" value="ECO:0007669"/>
    <property type="project" value="UniProtKB-SubCell"/>
</dbReference>
<dbReference type="InterPro" id="IPR004827">
    <property type="entry name" value="bZIP"/>
</dbReference>
<feature type="compositionally biased region" description="Polar residues" evidence="8">
    <location>
        <begin position="85"/>
        <end position="112"/>
    </location>
</feature>
<organism evidence="11">
    <name type="scientific">Zea mays</name>
    <name type="common">Maize</name>
    <dbReference type="NCBI Taxonomy" id="4577"/>
    <lineage>
        <taxon>Eukaryota</taxon>
        <taxon>Viridiplantae</taxon>
        <taxon>Streptophyta</taxon>
        <taxon>Embryophyta</taxon>
        <taxon>Tracheophyta</taxon>
        <taxon>Spermatophyta</taxon>
        <taxon>Magnoliopsida</taxon>
        <taxon>Liliopsida</taxon>
        <taxon>Poales</taxon>
        <taxon>Poaceae</taxon>
        <taxon>PACMAD clade</taxon>
        <taxon>Panicoideae</taxon>
        <taxon>Andropogonodae</taxon>
        <taxon>Andropogoneae</taxon>
        <taxon>Tripsacinae</taxon>
        <taxon>Zea</taxon>
    </lineage>
</organism>
<evidence type="ECO:0000313" key="11">
    <source>
        <dbReference type="EMBL" id="ONM36264.1"/>
    </source>
</evidence>
<feature type="domain" description="DOG1" evidence="10">
    <location>
        <begin position="238"/>
        <end position="452"/>
    </location>
</feature>
<dbReference type="Proteomes" id="UP000007305">
    <property type="component" value="Chromosome 3"/>
</dbReference>